<dbReference type="PANTHER" id="PTHR23308">
    <property type="entry name" value="NUCLEAR INHIBITOR OF PROTEIN PHOSPHATASE-1"/>
    <property type="match status" value="1"/>
</dbReference>
<dbReference type="Pfam" id="PF08044">
    <property type="entry name" value="DUF1707"/>
    <property type="match status" value="1"/>
</dbReference>
<dbReference type="InterPro" id="IPR050923">
    <property type="entry name" value="Cell_Proc_Reg/RNA_Proc"/>
</dbReference>
<dbReference type="Gene3D" id="2.60.200.20">
    <property type="match status" value="1"/>
</dbReference>
<dbReference type="SMART" id="SM00240">
    <property type="entry name" value="FHA"/>
    <property type="match status" value="1"/>
</dbReference>
<keyword evidence="1" id="KW-0597">Phosphoprotein</keyword>
<sequence length="180" mass="19491">MTSTGLEATRPSDAERDRALAILREGAGAGRLSHDTFIRRMNFVLGAQTRSELAHATRDLQGPEPKVVQVFRQLVTRVHQLTGSLRTSAPAPGLALPLPGSPTLRVGRGDGATLRLTDVSVSRFHAELRHVGDGWMVRDLNSMNGTHVNGTRITGPTRVRPGDRLQFGAIPFTLTSPDSR</sequence>
<dbReference type="PROSITE" id="PS50006">
    <property type="entry name" value="FHA_DOMAIN"/>
    <property type="match status" value="1"/>
</dbReference>
<evidence type="ECO:0000256" key="1">
    <source>
        <dbReference type="ARBA" id="ARBA00022553"/>
    </source>
</evidence>
<reference evidence="4" key="1">
    <citation type="submission" date="2019-09" db="EMBL/GenBank/DDBJ databases">
        <title>Antimicrobial potential of Antarctic Bacteria.</title>
        <authorList>
            <person name="Benaud N."/>
            <person name="Edwards R.J."/>
            <person name="Ferrari B.C."/>
        </authorList>
    </citation>
    <scope>NUCLEOTIDE SEQUENCE [LARGE SCALE GENOMIC DNA]</scope>
    <source>
        <strain evidence="4">SPB151</strain>
    </source>
</reference>
<gene>
    <name evidence="3" type="ORF">F1D05_05645</name>
</gene>
<dbReference type="AlphaFoldDB" id="A0A7G6WU20"/>
<dbReference type="InterPro" id="IPR012551">
    <property type="entry name" value="DUF1707_SHOCT-like"/>
</dbReference>
<dbReference type="RefSeq" id="WP_185446312.1">
    <property type="nucleotide sequence ID" value="NZ_CP043661.1"/>
</dbReference>
<dbReference type="CDD" id="cd00060">
    <property type="entry name" value="FHA"/>
    <property type="match status" value="1"/>
</dbReference>
<dbReference type="SUPFAM" id="SSF49879">
    <property type="entry name" value="SMAD/FHA domain"/>
    <property type="match status" value="1"/>
</dbReference>
<dbReference type="KEGG" id="kqi:F1D05_05645"/>
<dbReference type="InterPro" id="IPR000253">
    <property type="entry name" value="FHA_dom"/>
</dbReference>
<dbReference type="Proteomes" id="UP000515563">
    <property type="component" value="Chromosome"/>
</dbReference>
<proteinExistence type="predicted"/>
<name>A0A7G6WU20_9ACTN</name>
<evidence type="ECO:0000313" key="4">
    <source>
        <dbReference type="Proteomes" id="UP000515563"/>
    </source>
</evidence>
<feature type="domain" description="FHA" evidence="2">
    <location>
        <begin position="104"/>
        <end position="153"/>
    </location>
</feature>
<dbReference type="Pfam" id="PF00498">
    <property type="entry name" value="FHA"/>
    <property type="match status" value="1"/>
</dbReference>
<protein>
    <submittedName>
        <fullName evidence="3">FHA domain-containing protein</fullName>
    </submittedName>
</protein>
<evidence type="ECO:0000313" key="3">
    <source>
        <dbReference type="EMBL" id="QNE17485.1"/>
    </source>
</evidence>
<evidence type="ECO:0000259" key="2">
    <source>
        <dbReference type="PROSITE" id="PS50006"/>
    </source>
</evidence>
<reference evidence="3 4" key="2">
    <citation type="journal article" date="2020" name="Microbiol. Resour. Announc.">
        <title>Antarctic desert soil bacteria exhibit high novel natural product potential, evaluated through long-read genome sequencing and comparative genomics.</title>
        <authorList>
            <person name="Benaud N."/>
            <person name="Edwards R.J."/>
            <person name="Amos T.G."/>
            <person name="D'Agostino P.M."/>
            <person name="Gutierrez-Chavez C."/>
            <person name="Montgomery K."/>
            <person name="Nicetic I."/>
            <person name="Ferrari B.C."/>
        </authorList>
    </citation>
    <scope>NUCLEOTIDE SEQUENCE [LARGE SCALE GENOMIC DNA]</scope>
    <source>
        <strain evidence="3 4">SPB151</strain>
    </source>
</reference>
<organism evidence="3 4">
    <name type="scientific">Kribbella qitaiheensis</name>
    <dbReference type="NCBI Taxonomy" id="1544730"/>
    <lineage>
        <taxon>Bacteria</taxon>
        <taxon>Bacillati</taxon>
        <taxon>Actinomycetota</taxon>
        <taxon>Actinomycetes</taxon>
        <taxon>Propionibacteriales</taxon>
        <taxon>Kribbellaceae</taxon>
        <taxon>Kribbella</taxon>
    </lineage>
</organism>
<dbReference type="EMBL" id="CP043661">
    <property type="protein sequence ID" value="QNE17485.1"/>
    <property type="molecule type" value="Genomic_DNA"/>
</dbReference>
<keyword evidence="4" id="KW-1185">Reference proteome</keyword>
<accession>A0A7G6WU20</accession>
<dbReference type="InterPro" id="IPR008984">
    <property type="entry name" value="SMAD_FHA_dom_sf"/>
</dbReference>